<dbReference type="InterPro" id="IPR034660">
    <property type="entry name" value="DinB/YfiT-like"/>
</dbReference>
<dbReference type="SUPFAM" id="SSF109854">
    <property type="entry name" value="DinB/YfiT-like putative metalloenzymes"/>
    <property type="match status" value="1"/>
</dbReference>
<organism evidence="1 2">
    <name type="scientific">Pontibacter populi</name>
    <dbReference type="NCBI Taxonomy" id="890055"/>
    <lineage>
        <taxon>Bacteria</taxon>
        <taxon>Pseudomonadati</taxon>
        <taxon>Bacteroidota</taxon>
        <taxon>Cytophagia</taxon>
        <taxon>Cytophagales</taxon>
        <taxon>Hymenobacteraceae</taxon>
        <taxon>Pontibacter</taxon>
    </lineage>
</organism>
<dbReference type="RefSeq" id="WP_350412700.1">
    <property type="nucleotide sequence ID" value="NZ_JBEOKT010000009.1"/>
</dbReference>
<accession>A0ABV1RVU1</accession>
<gene>
    <name evidence="1" type="ORF">ABS362_11910</name>
</gene>
<dbReference type="Pfam" id="PF07609">
    <property type="entry name" value="DUF1572"/>
    <property type="match status" value="1"/>
</dbReference>
<evidence type="ECO:0000313" key="1">
    <source>
        <dbReference type="EMBL" id="MER2998252.1"/>
    </source>
</evidence>
<proteinExistence type="predicted"/>
<sequence>MILQDLTTILTRDLEKLYKEIDAFTAEANIWRTSGNITNSAGNLCLHLCGNLNTYIGAKLGKSGYVRDRPAEFSSKDVPKVELLKQVELTREIVAQTLQQLQTADLEKDYPEQVLGKPMTTGFFLVHLTAHLSYHLGQINYLRRVLK</sequence>
<dbReference type="Proteomes" id="UP001476807">
    <property type="component" value="Unassembled WGS sequence"/>
</dbReference>
<keyword evidence="2" id="KW-1185">Reference proteome</keyword>
<name>A0ABV1RVU1_9BACT</name>
<protein>
    <submittedName>
        <fullName evidence="1">DinB family protein</fullName>
    </submittedName>
</protein>
<evidence type="ECO:0000313" key="2">
    <source>
        <dbReference type="Proteomes" id="UP001476807"/>
    </source>
</evidence>
<dbReference type="InterPro" id="IPR011466">
    <property type="entry name" value="DUF1572"/>
</dbReference>
<dbReference type="EMBL" id="JBEOKT010000009">
    <property type="protein sequence ID" value="MER2998252.1"/>
    <property type="molecule type" value="Genomic_DNA"/>
</dbReference>
<comment type="caution">
    <text evidence="1">The sequence shown here is derived from an EMBL/GenBank/DDBJ whole genome shotgun (WGS) entry which is preliminary data.</text>
</comment>
<reference evidence="1 2" key="1">
    <citation type="submission" date="2024-06" db="EMBL/GenBank/DDBJ databases">
        <title>Pontibacter populi HYL7-15.</title>
        <authorList>
            <person name="Kim M.K."/>
        </authorList>
    </citation>
    <scope>NUCLEOTIDE SEQUENCE [LARGE SCALE GENOMIC DNA]</scope>
    <source>
        <strain evidence="1 2">HYL7-15</strain>
    </source>
</reference>
<dbReference type="Gene3D" id="1.20.120.450">
    <property type="entry name" value="dinb family like domain"/>
    <property type="match status" value="1"/>
</dbReference>